<dbReference type="InterPro" id="IPR019887">
    <property type="entry name" value="Tscrpt_reg_AsnC/Lrp_C"/>
</dbReference>
<organism evidence="5 6">
    <name type="scientific">Pseudonocardia oroxyli</name>
    <dbReference type="NCBI Taxonomy" id="366584"/>
    <lineage>
        <taxon>Bacteria</taxon>
        <taxon>Bacillati</taxon>
        <taxon>Actinomycetota</taxon>
        <taxon>Actinomycetes</taxon>
        <taxon>Pseudonocardiales</taxon>
        <taxon>Pseudonocardiaceae</taxon>
        <taxon>Pseudonocardia</taxon>
    </lineage>
</organism>
<dbReference type="RefSeq" id="WP_093078678.1">
    <property type="nucleotide sequence ID" value="NZ_FNBE01000004.1"/>
</dbReference>
<evidence type="ECO:0000313" key="5">
    <source>
        <dbReference type="EMBL" id="SDF23287.1"/>
    </source>
</evidence>
<dbReference type="Pfam" id="PF01037">
    <property type="entry name" value="AsnC_trans_reg"/>
    <property type="match status" value="1"/>
</dbReference>
<dbReference type="InterPro" id="IPR000485">
    <property type="entry name" value="AsnC-type_HTH_dom"/>
</dbReference>
<dbReference type="OrthoDB" id="9809462at2"/>
<sequence>MLNIHPTTAKEPLTVLDRTDARILLALDDDPQATVVALAERLTLARNTVQARIRRMEADGVLAPVSVRARHAAAGYPVLAFLTLAIDQADAERTLADIAEVPEVCEAHAITGDGDLLVRVIARDTPDLHRITLELLRCHGVARSSTAISMVESIPFRMAPALRRRL</sequence>
<dbReference type="GO" id="GO:0043565">
    <property type="term" value="F:sequence-specific DNA binding"/>
    <property type="evidence" value="ECO:0007669"/>
    <property type="project" value="InterPro"/>
</dbReference>
<dbReference type="Gene3D" id="3.30.70.920">
    <property type="match status" value="1"/>
</dbReference>
<dbReference type="STRING" id="366584.SAMN05216377_10428"/>
<dbReference type="SUPFAM" id="SSF46785">
    <property type="entry name" value="Winged helix' DNA-binding domain"/>
    <property type="match status" value="1"/>
</dbReference>
<evidence type="ECO:0000313" key="6">
    <source>
        <dbReference type="Proteomes" id="UP000198967"/>
    </source>
</evidence>
<gene>
    <name evidence="5" type="ORF">SAMN05216377_10428</name>
</gene>
<dbReference type="SMART" id="SM00344">
    <property type="entry name" value="HTH_ASNC"/>
    <property type="match status" value="1"/>
</dbReference>
<dbReference type="SUPFAM" id="SSF54909">
    <property type="entry name" value="Dimeric alpha+beta barrel"/>
    <property type="match status" value="1"/>
</dbReference>
<accession>A0A1G7JEB4</accession>
<keyword evidence="6" id="KW-1185">Reference proteome</keyword>
<evidence type="ECO:0000256" key="2">
    <source>
        <dbReference type="ARBA" id="ARBA00023125"/>
    </source>
</evidence>
<keyword evidence="1" id="KW-0805">Transcription regulation</keyword>
<dbReference type="PRINTS" id="PR00033">
    <property type="entry name" value="HTHASNC"/>
</dbReference>
<dbReference type="EMBL" id="FNBE01000004">
    <property type="protein sequence ID" value="SDF23287.1"/>
    <property type="molecule type" value="Genomic_DNA"/>
</dbReference>
<dbReference type="Proteomes" id="UP000198967">
    <property type="component" value="Unassembled WGS sequence"/>
</dbReference>
<dbReference type="PANTHER" id="PTHR30154:SF34">
    <property type="entry name" value="TRANSCRIPTIONAL REGULATOR AZLB"/>
    <property type="match status" value="1"/>
</dbReference>
<dbReference type="PANTHER" id="PTHR30154">
    <property type="entry name" value="LEUCINE-RESPONSIVE REGULATORY PROTEIN"/>
    <property type="match status" value="1"/>
</dbReference>
<dbReference type="InterPro" id="IPR011008">
    <property type="entry name" value="Dimeric_a/b-barrel"/>
</dbReference>
<evidence type="ECO:0000259" key="4">
    <source>
        <dbReference type="PROSITE" id="PS50956"/>
    </source>
</evidence>
<dbReference type="GO" id="GO:0043200">
    <property type="term" value="P:response to amino acid"/>
    <property type="evidence" value="ECO:0007669"/>
    <property type="project" value="TreeGrafter"/>
</dbReference>
<evidence type="ECO:0000256" key="3">
    <source>
        <dbReference type="ARBA" id="ARBA00023163"/>
    </source>
</evidence>
<reference evidence="5 6" key="1">
    <citation type="submission" date="2016-10" db="EMBL/GenBank/DDBJ databases">
        <authorList>
            <person name="de Groot N.N."/>
        </authorList>
    </citation>
    <scope>NUCLEOTIDE SEQUENCE [LARGE SCALE GENOMIC DNA]</scope>
    <source>
        <strain evidence="5 6">CGMCC 4.3143</strain>
    </source>
</reference>
<evidence type="ECO:0000256" key="1">
    <source>
        <dbReference type="ARBA" id="ARBA00023015"/>
    </source>
</evidence>
<keyword evidence="3" id="KW-0804">Transcription</keyword>
<proteinExistence type="predicted"/>
<dbReference type="PROSITE" id="PS50956">
    <property type="entry name" value="HTH_ASNC_2"/>
    <property type="match status" value="1"/>
</dbReference>
<dbReference type="Pfam" id="PF13412">
    <property type="entry name" value="HTH_24"/>
    <property type="match status" value="1"/>
</dbReference>
<dbReference type="Gene3D" id="1.10.10.10">
    <property type="entry name" value="Winged helix-like DNA-binding domain superfamily/Winged helix DNA-binding domain"/>
    <property type="match status" value="1"/>
</dbReference>
<dbReference type="AlphaFoldDB" id="A0A1G7JEB4"/>
<dbReference type="GO" id="GO:0005829">
    <property type="term" value="C:cytosol"/>
    <property type="evidence" value="ECO:0007669"/>
    <property type="project" value="TreeGrafter"/>
</dbReference>
<dbReference type="InterPro" id="IPR036388">
    <property type="entry name" value="WH-like_DNA-bd_sf"/>
</dbReference>
<keyword evidence="2" id="KW-0238">DNA-binding</keyword>
<dbReference type="InterPro" id="IPR019888">
    <property type="entry name" value="Tscrpt_reg_AsnC-like"/>
</dbReference>
<feature type="domain" description="HTH asnC-type" evidence="4">
    <location>
        <begin position="16"/>
        <end position="77"/>
    </location>
</feature>
<name>A0A1G7JEB4_PSEOR</name>
<protein>
    <submittedName>
        <fullName evidence="5">Transcriptional regulator, AsnC family</fullName>
    </submittedName>
</protein>
<dbReference type="InterPro" id="IPR036390">
    <property type="entry name" value="WH_DNA-bd_sf"/>
</dbReference>